<accession>A0AC34FIG0</accession>
<reference evidence="2" key="1">
    <citation type="submission" date="2022-11" db="UniProtKB">
        <authorList>
            <consortium name="WormBaseParasite"/>
        </authorList>
    </citation>
    <scope>IDENTIFICATION</scope>
</reference>
<dbReference type="WBParaSite" id="ES5_v2.g17014.t1">
    <property type="protein sequence ID" value="ES5_v2.g17014.t1"/>
    <property type="gene ID" value="ES5_v2.g17014"/>
</dbReference>
<protein>
    <submittedName>
        <fullName evidence="2">Uncharacterized protein</fullName>
    </submittedName>
</protein>
<evidence type="ECO:0000313" key="2">
    <source>
        <dbReference type="WBParaSite" id="ES5_v2.g17014.t1"/>
    </source>
</evidence>
<proteinExistence type="predicted"/>
<name>A0AC34FIG0_9BILA</name>
<dbReference type="Proteomes" id="UP000887579">
    <property type="component" value="Unplaced"/>
</dbReference>
<organism evidence="1 2">
    <name type="scientific">Panagrolaimus sp. ES5</name>
    <dbReference type="NCBI Taxonomy" id="591445"/>
    <lineage>
        <taxon>Eukaryota</taxon>
        <taxon>Metazoa</taxon>
        <taxon>Ecdysozoa</taxon>
        <taxon>Nematoda</taxon>
        <taxon>Chromadorea</taxon>
        <taxon>Rhabditida</taxon>
        <taxon>Tylenchina</taxon>
        <taxon>Panagrolaimomorpha</taxon>
        <taxon>Panagrolaimoidea</taxon>
        <taxon>Panagrolaimidae</taxon>
        <taxon>Panagrolaimus</taxon>
    </lineage>
</organism>
<sequence>MKNPKADIHWYKFIRNPEHFENGILTENATKKAFELCDDIKTFSLPAWRHCATKCKKYNPVIALSALSYAESYLLPSCFEPVKFIQAQISQICLNVFELVEKFWTNHRNVMNKSTKLEKTGPNGIICKHFVNIVSKYSIQLKECGWNDKSLNAMLNNKIAHISHFYKLSYTPFESCNKSIVLNY</sequence>
<evidence type="ECO:0000313" key="1">
    <source>
        <dbReference type="Proteomes" id="UP000887579"/>
    </source>
</evidence>